<organism evidence="1 2">
    <name type="scientific">Sphaerodactylus townsendi</name>
    <dbReference type="NCBI Taxonomy" id="933632"/>
    <lineage>
        <taxon>Eukaryota</taxon>
        <taxon>Metazoa</taxon>
        <taxon>Chordata</taxon>
        <taxon>Craniata</taxon>
        <taxon>Vertebrata</taxon>
        <taxon>Euteleostomi</taxon>
        <taxon>Lepidosauria</taxon>
        <taxon>Squamata</taxon>
        <taxon>Bifurcata</taxon>
        <taxon>Gekkota</taxon>
        <taxon>Sphaerodactylidae</taxon>
        <taxon>Sphaerodactylus</taxon>
    </lineage>
</organism>
<evidence type="ECO:0000313" key="2">
    <source>
        <dbReference type="Proteomes" id="UP000827872"/>
    </source>
</evidence>
<comment type="caution">
    <text evidence="1">The sequence shown here is derived from an EMBL/GenBank/DDBJ whole genome shotgun (WGS) entry which is preliminary data.</text>
</comment>
<keyword evidence="2" id="KW-1185">Reference proteome</keyword>
<accession>A0ACB8G648</accession>
<name>A0ACB8G648_9SAUR</name>
<dbReference type="Proteomes" id="UP000827872">
    <property type="component" value="Linkage Group LG02"/>
</dbReference>
<gene>
    <name evidence="1" type="ORF">K3G42_032679</name>
</gene>
<evidence type="ECO:0000313" key="1">
    <source>
        <dbReference type="EMBL" id="KAH8014962.1"/>
    </source>
</evidence>
<proteinExistence type="predicted"/>
<reference evidence="1" key="1">
    <citation type="submission" date="2021-08" db="EMBL/GenBank/DDBJ databases">
        <title>The first chromosome-level gecko genome reveals the dynamic sex chromosomes of Neotropical dwarf geckos (Sphaerodactylidae: Sphaerodactylus).</title>
        <authorList>
            <person name="Pinto B.J."/>
            <person name="Keating S.E."/>
            <person name="Gamble T."/>
        </authorList>
    </citation>
    <scope>NUCLEOTIDE SEQUENCE</scope>
    <source>
        <strain evidence="1">TG3544</strain>
    </source>
</reference>
<dbReference type="EMBL" id="CM037615">
    <property type="protein sequence ID" value="KAH8014962.1"/>
    <property type="molecule type" value="Genomic_DNA"/>
</dbReference>
<sequence>MSERIGTSSRVFNSTYAKDPMAVSDKRAIAPRRSVAVCIQQMHELCIIAAFGALPSLNPLGRPSVQVPVSRSQVEALDFNTASKKGRDRREMLHPSVNRRATEAYGR</sequence>
<protein>
    <submittedName>
        <fullName evidence="1">Uncharacterized protein</fullName>
    </submittedName>
</protein>